<evidence type="ECO:0000259" key="2">
    <source>
        <dbReference type="PROSITE" id="PS50850"/>
    </source>
</evidence>
<dbReference type="SUPFAM" id="SSF103473">
    <property type="entry name" value="MFS general substrate transporter"/>
    <property type="match status" value="1"/>
</dbReference>
<feature type="transmembrane region" description="Helical" evidence="1">
    <location>
        <begin position="110"/>
        <end position="130"/>
    </location>
</feature>
<dbReference type="Gene3D" id="1.20.1250.20">
    <property type="entry name" value="MFS general substrate transporter like domains"/>
    <property type="match status" value="2"/>
</dbReference>
<feature type="transmembrane region" description="Helical" evidence="1">
    <location>
        <begin position="151"/>
        <end position="173"/>
    </location>
</feature>
<comment type="caution">
    <text evidence="3">The sequence shown here is derived from an EMBL/GenBank/DDBJ whole genome shotgun (WGS) entry which is preliminary data.</text>
</comment>
<protein>
    <recommendedName>
        <fullName evidence="2">Major facilitator superfamily (MFS) profile domain-containing protein</fullName>
    </recommendedName>
</protein>
<proteinExistence type="predicted"/>
<accession>A0A0F9LR01</accession>
<dbReference type="PANTHER" id="PTHR23518:SF2">
    <property type="entry name" value="MAJOR FACILITATOR SUPERFAMILY TRANSPORTER"/>
    <property type="match status" value="1"/>
</dbReference>
<reference evidence="3" key="1">
    <citation type="journal article" date="2015" name="Nature">
        <title>Complex archaea that bridge the gap between prokaryotes and eukaryotes.</title>
        <authorList>
            <person name="Spang A."/>
            <person name="Saw J.H."/>
            <person name="Jorgensen S.L."/>
            <person name="Zaremba-Niedzwiedzka K."/>
            <person name="Martijn J."/>
            <person name="Lind A.E."/>
            <person name="van Eijk R."/>
            <person name="Schleper C."/>
            <person name="Guy L."/>
            <person name="Ettema T.J."/>
        </authorList>
    </citation>
    <scope>NUCLEOTIDE SEQUENCE</scope>
</reference>
<keyword evidence="1" id="KW-1133">Transmembrane helix</keyword>
<dbReference type="GO" id="GO:0022857">
    <property type="term" value="F:transmembrane transporter activity"/>
    <property type="evidence" value="ECO:0007669"/>
    <property type="project" value="InterPro"/>
</dbReference>
<dbReference type="AlphaFoldDB" id="A0A0F9LR01"/>
<feature type="transmembrane region" description="Helical" evidence="1">
    <location>
        <begin position="185"/>
        <end position="203"/>
    </location>
</feature>
<feature type="transmembrane region" description="Helical" evidence="1">
    <location>
        <begin position="54"/>
        <end position="72"/>
    </location>
</feature>
<dbReference type="PANTHER" id="PTHR23518">
    <property type="entry name" value="C-METHYLTRANSFERASE"/>
    <property type="match status" value="1"/>
</dbReference>
<feature type="domain" description="Major facilitator superfamily (MFS) profile" evidence="2">
    <location>
        <begin position="16"/>
        <end position="423"/>
    </location>
</feature>
<feature type="transmembrane region" description="Helical" evidence="1">
    <location>
        <begin position="84"/>
        <end position="104"/>
    </location>
</feature>
<name>A0A0F9LR01_9ZZZZ</name>
<evidence type="ECO:0000256" key="1">
    <source>
        <dbReference type="SAM" id="Phobius"/>
    </source>
</evidence>
<feature type="transmembrane region" description="Helical" evidence="1">
    <location>
        <begin position="230"/>
        <end position="250"/>
    </location>
</feature>
<feature type="transmembrane region" description="Helical" evidence="1">
    <location>
        <begin position="359"/>
        <end position="383"/>
    </location>
</feature>
<dbReference type="Pfam" id="PF07690">
    <property type="entry name" value="MFS_1"/>
    <property type="match status" value="1"/>
</dbReference>
<dbReference type="EMBL" id="LAZR01005739">
    <property type="protein sequence ID" value="KKM97519.1"/>
    <property type="molecule type" value="Genomic_DNA"/>
</dbReference>
<feature type="transmembrane region" description="Helical" evidence="1">
    <location>
        <begin position="302"/>
        <end position="324"/>
    </location>
</feature>
<keyword evidence="1" id="KW-0812">Transmembrane</keyword>
<feature type="transmembrane region" description="Helical" evidence="1">
    <location>
        <begin position="330"/>
        <end position="347"/>
    </location>
</feature>
<feature type="transmembrane region" description="Helical" evidence="1">
    <location>
        <begin position="395"/>
        <end position="422"/>
    </location>
</feature>
<evidence type="ECO:0000313" key="3">
    <source>
        <dbReference type="EMBL" id="KKM97519.1"/>
    </source>
</evidence>
<sequence>MKRKILKKLPESSAKTLIGLSSFEMLAMFRRALFYTFLSIYLRQFLNMSVWETTLYATFPMIMNVLFQNFVWGPLSDKTQKRRSLIIVGEILAGIGTFVIWLIHFNVSNLILAGYVIIIGLSCVEMAWSMSNIGYSTLITDLYPSKKRSKVLAQLASLGGVGRVFGIFIGGILYDSGFGFRNGPLFFVAVLVMFISSLPMLFLTPEGGINREQEEDDNYIDMGNNNQKSLVIFGIFIIALIFIHFGRNSIDIPYAQYLSLESGFDLDSIMLSFVANSRSIAVIIIGIMTGVLIKKIGDNRTLIVGTLINIFALVITATTIFLPLIFLGNFLMGVAEVFIYASSYTIVSILMPPKRRAKLFAVFNTTLFLSWGIPGSLITGPLIDFFIYSGRGEVFAYQMAFLVGALMCLIGLLIFIILGLWLKIQKKDNQRE</sequence>
<keyword evidence="1" id="KW-0472">Membrane</keyword>
<dbReference type="InterPro" id="IPR020846">
    <property type="entry name" value="MFS_dom"/>
</dbReference>
<dbReference type="PROSITE" id="PS50850">
    <property type="entry name" value="MFS"/>
    <property type="match status" value="1"/>
</dbReference>
<organism evidence="3">
    <name type="scientific">marine sediment metagenome</name>
    <dbReference type="NCBI Taxonomy" id="412755"/>
    <lineage>
        <taxon>unclassified sequences</taxon>
        <taxon>metagenomes</taxon>
        <taxon>ecological metagenomes</taxon>
    </lineage>
</organism>
<feature type="transmembrane region" description="Helical" evidence="1">
    <location>
        <begin position="270"/>
        <end position="293"/>
    </location>
</feature>
<feature type="transmembrane region" description="Helical" evidence="1">
    <location>
        <begin position="21"/>
        <end position="42"/>
    </location>
</feature>
<gene>
    <name evidence="3" type="ORF">LCGC14_1167180</name>
</gene>
<dbReference type="InterPro" id="IPR011701">
    <property type="entry name" value="MFS"/>
</dbReference>
<dbReference type="InterPro" id="IPR036259">
    <property type="entry name" value="MFS_trans_sf"/>
</dbReference>